<dbReference type="Gene3D" id="1.20.5.100">
    <property type="entry name" value="Cytochrome c1, transmembrane anchor, C-terminal"/>
    <property type="match status" value="1"/>
</dbReference>
<dbReference type="InterPro" id="IPR032695">
    <property type="entry name" value="Integrin_dom_sf"/>
</dbReference>
<feature type="disulfide bond" evidence="17">
    <location>
        <begin position="485"/>
        <end position="501"/>
    </location>
</feature>
<reference evidence="23" key="4">
    <citation type="submission" date="2025-09" db="UniProtKB">
        <authorList>
            <consortium name="Ensembl"/>
        </authorList>
    </citation>
    <scope>IDENTIFICATION</scope>
</reference>
<dbReference type="SMART" id="SM00187">
    <property type="entry name" value="INB"/>
    <property type="match status" value="1"/>
</dbReference>
<evidence type="ECO:0000256" key="20">
    <source>
        <dbReference type="SAM" id="SignalP"/>
    </source>
</evidence>
<feature type="disulfide bond" evidence="17">
    <location>
        <begin position="448"/>
        <end position="452"/>
    </location>
</feature>
<evidence type="ECO:0000256" key="14">
    <source>
        <dbReference type="ARBA" id="ARBA00023136"/>
    </source>
</evidence>
<evidence type="ECO:0000256" key="16">
    <source>
        <dbReference type="ARBA" id="ARBA00023180"/>
    </source>
</evidence>
<sequence length="759" mass="84188">MQVMTFGLVVVVLLQFVVQPCVAELVCQPKGSCAECLRSPGCAWCKQQGFLKPGESNERRCDLLNSLKTRECEEIIGQLGETSRLKDSDLNSDPDNVVQLKPQSLHVKLQLGVPQEFKVEFRRAEGYPIDLYYLMDLSYSMKDDLEKIKNLGQNILNKLQEVTKSVRIGFGSFVDKEKLPYVSQVKSRREKPCPIRMDNCQPAFTFQNVLPLTYSAREFKNEVSKQNISGNLDSPEAGLDAIMQAAVCQKEINWKNVTRILVYTSDDTFHMAGDGRLSGIFRPHDGQCHLSRDGFYDGKTFDYPSIGHLSRVLQANNIQLIFAVTEKSVPAYKALSSLIPQSVVGVLEDDSSNVVQLISEAYGNLSSTLLLEQDQTPTGLQVSYKSHCKTGEPSEWQSRGECTGIKVNEKVEFTIRLNASECLNGPQEVLIRMQGISEVLKVKVETLCDCNCDTEENSTHCNGKGTHICGVCSCNEGFLGQHCECEHNLDMTSTEVMLKNCRQNNVSQVCSGHGYCECGKCTCRGPFDGSFCECDSTSCERHDGKICNEKGKCICGTCDCSNSGYEGRACGCSTDKKMCQNEHGLLCSGHGKCRCNQCECNPGFVGQHCSDLVSPCQTYVKCVDCTVQSELYSRSSNCSVACEAVQMVHLKDNHELPCVHKDVIYDVTLNNDGTVKIQYANLPGTVDKTKIIIGTSVSAIVFIGIAIIIIYKVLLELYDLREYRSFIKAQQQTDWKETNNPLFQGATTTVLNPLHSQDS</sequence>
<dbReference type="InParanoid" id="W5K231"/>
<evidence type="ECO:0000256" key="13">
    <source>
        <dbReference type="ARBA" id="ARBA00023037"/>
    </source>
</evidence>
<dbReference type="InterPro" id="IPR057243">
    <property type="entry name" value="Integrin_I-EGF_CS"/>
</dbReference>
<dbReference type="Gene3D" id="3.40.50.410">
    <property type="entry name" value="von Willebrand factor, type A domain"/>
    <property type="match status" value="1"/>
</dbReference>
<evidence type="ECO:0000256" key="1">
    <source>
        <dbReference type="ARBA" id="ARBA00004251"/>
    </source>
</evidence>
<feature type="disulfide bond" evidence="17">
    <location>
        <begin position="469"/>
        <end position="510"/>
    </location>
</feature>
<evidence type="ECO:0000259" key="22">
    <source>
        <dbReference type="SMART" id="SM01241"/>
    </source>
</evidence>
<evidence type="ECO:0000256" key="5">
    <source>
        <dbReference type="ARBA" id="ARBA00022692"/>
    </source>
</evidence>
<dbReference type="Pfam" id="PF00362">
    <property type="entry name" value="Integrin_beta"/>
    <property type="match status" value="1"/>
</dbReference>
<evidence type="ECO:0000256" key="7">
    <source>
        <dbReference type="ARBA" id="ARBA00022729"/>
    </source>
</evidence>
<dbReference type="InterPro" id="IPR040622">
    <property type="entry name" value="EGF_integrin_1"/>
</dbReference>
<keyword evidence="4" id="KW-0245">EGF-like domain</keyword>
<evidence type="ECO:0000256" key="9">
    <source>
        <dbReference type="ARBA" id="ARBA00022837"/>
    </source>
</evidence>
<feature type="disulfide bond" evidence="17">
    <location>
        <begin position="523"/>
        <end position="532"/>
    </location>
</feature>
<keyword evidence="11 18" id="KW-0130">Cell adhesion</keyword>
<dbReference type="GO" id="GO:0009986">
    <property type="term" value="C:cell surface"/>
    <property type="evidence" value="ECO:0007669"/>
    <property type="project" value="TreeGrafter"/>
</dbReference>
<feature type="domain" description="Integrin beta subunit VWA" evidence="21">
    <location>
        <begin position="32"/>
        <end position="450"/>
    </location>
</feature>
<dbReference type="GO" id="GO:0046872">
    <property type="term" value="F:metal ion binding"/>
    <property type="evidence" value="ECO:0007669"/>
    <property type="project" value="UniProtKB-KW"/>
</dbReference>
<dbReference type="Pfam" id="PF07974">
    <property type="entry name" value="EGF_2"/>
    <property type="match status" value="1"/>
</dbReference>
<feature type="disulfide bond" evidence="17">
    <location>
        <begin position="33"/>
        <end position="42"/>
    </location>
</feature>
<evidence type="ECO:0000313" key="24">
    <source>
        <dbReference type="Proteomes" id="UP000018467"/>
    </source>
</evidence>
<feature type="disulfide bond" evidence="17">
    <location>
        <begin position="45"/>
        <end position="61"/>
    </location>
</feature>
<evidence type="ECO:0000256" key="15">
    <source>
        <dbReference type="ARBA" id="ARBA00023157"/>
    </source>
</evidence>
<feature type="domain" description="Integrin beta subunit cytoplasmic" evidence="22">
    <location>
        <begin position="712"/>
        <end position="758"/>
    </location>
</feature>
<reference evidence="24" key="2">
    <citation type="journal article" date="2014" name="Nat. Commun.">
        <title>The cavefish genome reveals candidate genes for eye loss.</title>
        <authorList>
            <person name="McGaugh S.E."/>
            <person name="Gross J.B."/>
            <person name="Aken B."/>
            <person name="Blin M."/>
            <person name="Borowsky R."/>
            <person name="Chalopin D."/>
            <person name="Hinaux H."/>
            <person name="Jeffery W.R."/>
            <person name="Keene A."/>
            <person name="Ma L."/>
            <person name="Minx P."/>
            <person name="Murphy D."/>
            <person name="O'Quin K.E."/>
            <person name="Retaux S."/>
            <person name="Rohner N."/>
            <person name="Searle S.M."/>
            <person name="Stahl B.A."/>
            <person name="Tabin C."/>
            <person name="Volff J.N."/>
            <person name="Yoshizawa M."/>
            <person name="Warren W.C."/>
        </authorList>
    </citation>
    <scope>NUCLEOTIDE SEQUENCE [LARGE SCALE GENOMIC DNA]</scope>
    <source>
        <strain evidence="24">female</strain>
    </source>
</reference>
<keyword evidence="5 18" id="KW-0812">Transmembrane</keyword>
<evidence type="ECO:0000256" key="3">
    <source>
        <dbReference type="ARBA" id="ARBA00022475"/>
    </source>
</evidence>
<dbReference type="FunFam" id="2.10.25.10:FF:000075">
    <property type="entry name" value="Integrin beta"/>
    <property type="match status" value="1"/>
</dbReference>
<organism evidence="23 24">
    <name type="scientific">Astyanax mexicanus</name>
    <name type="common">Blind cave fish</name>
    <name type="synonym">Astyanax fasciatus mexicanus</name>
    <dbReference type="NCBI Taxonomy" id="7994"/>
    <lineage>
        <taxon>Eukaryota</taxon>
        <taxon>Metazoa</taxon>
        <taxon>Chordata</taxon>
        <taxon>Craniata</taxon>
        <taxon>Vertebrata</taxon>
        <taxon>Euteleostomi</taxon>
        <taxon>Actinopterygii</taxon>
        <taxon>Neopterygii</taxon>
        <taxon>Teleostei</taxon>
        <taxon>Ostariophysi</taxon>
        <taxon>Characiformes</taxon>
        <taxon>Characoidei</taxon>
        <taxon>Acestrorhamphidae</taxon>
        <taxon>Acestrorhamphinae</taxon>
        <taxon>Astyanax</taxon>
    </lineage>
</organism>
<dbReference type="GO" id="GO:0007160">
    <property type="term" value="P:cell-matrix adhesion"/>
    <property type="evidence" value="ECO:0007669"/>
    <property type="project" value="TreeGrafter"/>
</dbReference>
<evidence type="ECO:0000256" key="4">
    <source>
        <dbReference type="ARBA" id="ARBA00022536"/>
    </source>
</evidence>
<comment type="subcellular location">
    <subcellularLocation>
        <location evidence="1 18">Cell membrane</location>
        <topology evidence="1 18">Single-pass type I membrane protein</topology>
    </subcellularLocation>
</comment>
<feature type="disulfide bond" evidence="17">
    <location>
        <begin position="595"/>
        <end position="638"/>
    </location>
</feature>
<dbReference type="Pfam" id="PF23105">
    <property type="entry name" value="EGF_integrin"/>
    <property type="match status" value="1"/>
</dbReference>
<evidence type="ECO:0000256" key="6">
    <source>
        <dbReference type="ARBA" id="ARBA00022723"/>
    </source>
</evidence>
<dbReference type="InterPro" id="IPR014836">
    <property type="entry name" value="Integrin_bsu_cyt_dom"/>
</dbReference>
<dbReference type="PIRSF" id="PIRSF002512">
    <property type="entry name" value="Integrin_B"/>
    <property type="match status" value="1"/>
</dbReference>
<feature type="disulfide bond" evidence="17">
    <location>
        <begin position="474"/>
        <end position="483"/>
    </location>
</feature>
<dbReference type="FunFam" id="2.10.25.10:FF:000036">
    <property type="entry name" value="Integrin beta"/>
    <property type="match status" value="1"/>
</dbReference>
<feature type="disulfide bond" evidence="17">
    <location>
        <begin position="248"/>
        <end position="288"/>
    </location>
</feature>
<dbReference type="Pfam" id="PF18372">
    <property type="entry name" value="I-EGF_1"/>
    <property type="match status" value="1"/>
</dbReference>
<dbReference type="PANTHER" id="PTHR10082:SF36">
    <property type="entry name" value="INTEGRIN BETA-7"/>
    <property type="match status" value="1"/>
</dbReference>
<evidence type="ECO:0000256" key="17">
    <source>
        <dbReference type="PIRSR" id="PIRSR002512-1"/>
    </source>
</evidence>
<dbReference type="SUPFAM" id="SSF57196">
    <property type="entry name" value="EGF/Laminin"/>
    <property type="match status" value="2"/>
</dbReference>
<dbReference type="AlphaFoldDB" id="W5K231"/>
<feature type="disulfide bond" evidence="17">
    <location>
        <begin position="555"/>
        <end position="587"/>
    </location>
</feature>
<name>W5K231_ASTMX</name>
<feature type="disulfide bond" evidence="17">
    <location>
        <begin position="534"/>
        <end position="539"/>
    </location>
</feature>
<dbReference type="InterPro" id="IPR057073">
    <property type="entry name" value="EGF_integrin_2"/>
</dbReference>
<evidence type="ECO:0000256" key="8">
    <source>
        <dbReference type="ARBA" id="ARBA00022737"/>
    </source>
</evidence>
<dbReference type="PROSITE" id="PS00243">
    <property type="entry name" value="I_EGF_1"/>
    <property type="match status" value="1"/>
</dbReference>
<feature type="disulfide bond" evidence="17">
    <location>
        <begin position="516"/>
        <end position="521"/>
    </location>
</feature>
<dbReference type="PROSITE" id="PS52047">
    <property type="entry name" value="I_EGF_2"/>
    <property type="match status" value="2"/>
</dbReference>
<dbReference type="SMART" id="SM01241">
    <property type="entry name" value="Integrin_b_cyt"/>
    <property type="match status" value="1"/>
</dbReference>
<keyword evidence="16" id="KW-0325">Glycoprotein</keyword>
<dbReference type="GO" id="GO:0050900">
    <property type="term" value="P:leukocyte migration"/>
    <property type="evidence" value="ECO:0007669"/>
    <property type="project" value="TreeGrafter"/>
</dbReference>
<keyword evidence="10" id="KW-0460">Magnesium</keyword>
<dbReference type="GO" id="GO:0033627">
    <property type="term" value="P:cell adhesion mediated by integrin"/>
    <property type="evidence" value="ECO:0007669"/>
    <property type="project" value="TreeGrafter"/>
</dbReference>
<keyword evidence="8" id="KW-0677">Repeat</keyword>
<evidence type="ECO:0000256" key="18">
    <source>
        <dbReference type="RuleBase" id="RU000633"/>
    </source>
</evidence>
<comment type="similarity">
    <text evidence="2 18">Belongs to the integrin beta chain family.</text>
</comment>
<keyword evidence="9" id="KW-0106">Calcium</keyword>
<reference evidence="24" key="1">
    <citation type="submission" date="2013-03" db="EMBL/GenBank/DDBJ databases">
        <authorList>
            <person name="Jeffery W."/>
            <person name="Warren W."/>
            <person name="Wilson R.K."/>
        </authorList>
    </citation>
    <scope>NUCLEOTIDE SEQUENCE</scope>
    <source>
        <strain evidence="24">female</strain>
    </source>
</reference>
<evidence type="ECO:0000313" key="23">
    <source>
        <dbReference type="Ensembl" id="ENSAMXP00000001641.2"/>
    </source>
</evidence>
<dbReference type="GO" id="GO:0098609">
    <property type="term" value="P:cell-cell adhesion"/>
    <property type="evidence" value="ECO:0007669"/>
    <property type="project" value="TreeGrafter"/>
</dbReference>
<keyword evidence="3" id="KW-1003">Cell membrane</keyword>
<dbReference type="GeneTree" id="ENSGT01150000286983"/>
<dbReference type="SUPFAM" id="SSF103575">
    <property type="entry name" value="Plexin repeat"/>
    <property type="match status" value="1"/>
</dbReference>
<feature type="disulfide bond" evidence="17">
    <location>
        <begin position="518"/>
        <end position="547"/>
    </location>
</feature>
<keyword evidence="12 19" id="KW-1133">Transmembrane helix</keyword>
<dbReference type="HOGENOM" id="CLU_011772_2_1_1"/>
<keyword evidence="24" id="KW-1185">Reference proteome</keyword>
<dbReference type="GO" id="GO:0008305">
    <property type="term" value="C:integrin complex"/>
    <property type="evidence" value="ECO:0007669"/>
    <property type="project" value="TreeGrafter"/>
</dbReference>
<dbReference type="Bgee" id="ENSAMXG00000001590">
    <property type="expression patterns" value="Expressed in pharyngeal gill and 10 other cell types or tissues"/>
</dbReference>
<evidence type="ECO:0000256" key="10">
    <source>
        <dbReference type="ARBA" id="ARBA00022842"/>
    </source>
</evidence>
<dbReference type="GO" id="GO:0007229">
    <property type="term" value="P:integrin-mediated signaling pathway"/>
    <property type="evidence" value="ECO:0007669"/>
    <property type="project" value="UniProtKB-KW"/>
</dbReference>
<dbReference type="eggNOG" id="KOG1226">
    <property type="taxonomic scope" value="Eukaryota"/>
</dbReference>
<dbReference type="PANTHER" id="PTHR10082">
    <property type="entry name" value="INTEGRIN BETA SUBUNIT"/>
    <property type="match status" value="1"/>
</dbReference>
<dbReference type="GO" id="GO:0005925">
    <property type="term" value="C:focal adhesion"/>
    <property type="evidence" value="ECO:0007669"/>
    <property type="project" value="TreeGrafter"/>
</dbReference>
<keyword evidence="6" id="KW-0479">Metal-binding</keyword>
<dbReference type="FunFam" id="3.40.50.410:FF:000002">
    <property type="entry name" value="Integrin beta"/>
    <property type="match status" value="1"/>
</dbReference>
<dbReference type="STRING" id="7994.ENSAMXP00000001641"/>
<dbReference type="SUPFAM" id="SSF53300">
    <property type="entry name" value="vWA-like"/>
    <property type="match status" value="1"/>
</dbReference>
<keyword evidence="15 17" id="KW-1015">Disulfide bond</keyword>
<dbReference type="Ensembl" id="ENSAMXT00000001641.2">
    <property type="protein sequence ID" value="ENSAMXP00000001641.2"/>
    <property type="gene ID" value="ENSAMXG00000001590.2"/>
</dbReference>
<protein>
    <recommendedName>
        <fullName evidence="18">Integrin beta</fullName>
    </recommendedName>
</protein>
<feature type="transmembrane region" description="Helical" evidence="19">
    <location>
        <begin position="691"/>
        <end position="714"/>
    </location>
</feature>
<keyword evidence="14 19" id="KW-0472">Membrane</keyword>
<dbReference type="GO" id="GO:0005178">
    <property type="term" value="F:integrin binding"/>
    <property type="evidence" value="ECO:0007669"/>
    <property type="project" value="TreeGrafter"/>
</dbReference>
<keyword evidence="13 18" id="KW-0401">Integrin</keyword>
<evidence type="ECO:0000256" key="12">
    <source>
        <dbReference type="ARBA" id="ARBA00022989"/>
    </source>
</evidence>
<keyword evidence="7 20" id="KW-0732">Signal</keyword>
<feature type="disulfide bond" evidence="17">
    <location>
        <begin position="553"/>
        <end position="558"/>
    </location>
</feature>
<feature type="disulfide bond" evidence="17">
    <location>
        <begin position="616"/>
        <end position="625"/>
    </location>
</feature>
<feature type="disulfide bond" evidence="17">
    <location>
        <begin position="600"/>
        <end position="609"/>
    </location>
</feature>
<evidence type="ECO:0000256" key="2">
    <source>
        <dbReference type="ARBA" id="ARBA00007449"/>
    </source>
</evidence>
<feature type="disulfide bond" evidence="17">
    <location>
        <begin position="560"/>
        <end position="570"/>
    </location>
</feature>
<evidence type="ECO:0000256" key="11">
    <source>
        <dbReference type="ARBA" id="ARBA00022889"/>
    </source>
</evidence>
<dbReference type="SUPFAM" id="SSF69179">
    <property type="entry name" value="Integrin domains"/>
    <property type="match status" value="1"/>
</dbReference>
<feature type="disulfide bond" evidence="17">
    <location>
        <begin position="593"/>
        <end position="598"/>
    </location>
</feature>
<dbReference type="InterPro" id="IPR015812">
    <property type="entry name" value="Integrin_bsu"/>
</dbReference>
<dbReference type="InterPro" id="IPR036465">
    <property type="entry name" value="vWFA_dom_sf"/>
</dbReference>
<feature type="chain" id="PRO_5017300320" description="Integrin beta" evidence="20">
    <location>
        <begin position="24"/>
        <end position="759"/>
    </location>
</feature>
<proteinExistence type="inferred from homology"/>
<feature type="disulfide bond" evidence="17">
    <location>
        <begin position="36"/>
        <end position="72"/>
    </location>
</feature>
<evidence type="ECO:0000256" key="19">
    <source>
        <dbReference type="SAM" id="Phobius"/>
    </source>
</evidence>
<dbReference type="Proteomes" id="UP000018467">
    <property type="component" value="Unassembled WGS sequence"/>
</dbReference>
<dbReference type="Pfam" id="PF08725">
    <property type="entry name" value="Integrin_b_cyt"/>
    <property type="match status" value="1"/>
</dbReference>
<accession>W5K231</accession>
<dbReference type="InterPro" id="IPR013111">
    <property type="entry name" value="EGF_extracell"/>
</dbReference>
<dbReference type="PRINTS" id="PR01186">
    <property type="entry name" value="INTEGRINB"/>
</dbReference>
<dbReference type="Gene3D" id="2.60.40.1510">
    <property type="entry name" value="ntegrin, alpha v. Chain A, domain 3"/>
    <property type="match status" value="1"/>
</dbReference>
<evidence type="ECO:0000259" key="21">
    <source>
        <dbReference type="SMART" id="SM00187"/>
    </source>
</evidence>
<dbReference type="Gene3D" id="2.10.25.10">
    <property type="entry name" value="Laminin"/>
    <property type="match status" value="4"/>
</dbReference>
<feature type="disulfide bond" evidence="17">
    <location>
        <begin position="193"/>
        <end position="200"/>
    </location>
</feature>
<dbReference type="InterPro" id="IPR002369">
    <property type="entry name" value="Integrin_bsu_VWA"/>
</dbReference>
<reference evidence="23" key="3">
    <citation type="submission" date="2025-08" db="UniProtKB">
        <authorList>
            <consortium name="Ensembl"/>
        </authorList>
    </citation>
    <scope>IDENTIFICATION</scope>
</reference>
<feature type="signal peptide" evidence="20">
    <location>
        <begin position="1"/>
        <end position="23"/>
    </location>
</feature>